<evidence type="ECO:0000313" key="2">
    <source>
        <dbReference type="EMBL" id="MBF0934467.1"/>
    </source>
</evidence>
<gene>
    <name evidence="2" type="ORF">HXK00_02345</name>
</gene>
<dbReference type="PANTHER" id="PTHR18964:SF149">
    <property type="entry name" value="BIFUNCTIONAL UDP-N-ACETYLGLUCOSAMINE 2-EPIMERASE_N-ACETYLMANNOSAMINE KINASE"/>
    <property type="match status" value="1"/>
</dbReference>
<comment type="caution">
    <text evidence="2">The sequence shown here is derived from an EMBL/GenBank/DDBJ whole genome shotgun (WGS) entry which is preliminary data.</text>
</comment>
<dbReference type="PANTHER" id="PTHR18964">
    <property type="entry name" value="ROK (REPRESSOR, ORF, KINASE) FAMILY"/>
    <property type="match status" value="1"/>
</dbReference>
<dbReference type="Pfam" id="PF00480">
    <property type="entry name" value="ROK"/>
    <property type="match status" value="1"/>
</dbReference>
<protein>
    <submittedName>
        <fullName evidence="2">ROK family protein</fullName>
    </submittedName>
</protein>
<comment type="similarity">
    <text evidence="1">Belongs to the ROK (NagC/XylR) family.</text>
</comment>
<accession>A0A929MNH8</accession>
<evidence type="ECO:0000313" key="3">
    <source>
        <dbReference type="Proteomes" id="UP000757900"/>
    </source>
</evidence>
<name>A0A929MNH8_ABIDE</name>
<dbReference type="EMBL" id="JABZFV010000026">
    <property type="protein sequence ID" value="MBF0934467.1"/>
    <property type="molecule type" value="Genomic_DNA"/>
</dbReference>
<dbReference type="InterPro" id="IPR000600">
    <property type="entry name" value="ROK"/>
</dbReference>
<sequence length="303" mass="32168">MRKAMGVDIGGTKVAAAIIDEQGHITHRVQAPSDTSSSEAMLECVVGVIDACLAEAEVEVSDLTGIGLGIPGKVDSLNGVAIFQNNIPWENFPVVARLADRYAQVPIAIENDVKAAAYAEYRLAGMAPLDVFGYLTVSTGIACTNIVNHQIIRGDGFSGEIGFLPVPSSTGLRPLESVCAGPGIEAMARALYLDDRITVAQVFARALKGEQIANELVDQSAMGVAIGLFAMICLLDPKEIVIGGSVAVKNPFYVERIKAVLERYAHKEQMHILPHIRVTELGGDNGIIGAGFLVMPAQDIQVF</sequence>
<dbReference type="InterPro" id="IPR043129">
    <property type="entry name" value="ATPase_NBD"/>
</dbReference>
<dbReference type="SUPFAM" id="SSF53067">
    <property type="entry name" value="Actin-like ATPase domain"/>
    <property type="match status" value="1"/>
</dbReference>
<dbReference type="Gene3D" id="3.30.420.40">
    <property type="match status" value="2"/>
</dbReference>
<evidence type="ECO:0000256" key="1">
    <source>
        <dbReference type="ARBA" id="ARBA00006479"/>
    </source>
</evidence>
<reference evidence="2" key="1">
    <citation type="submission" date="2020-04" db="EMBL/GenBank/DDBJ databases">
        <title>Deep metagenomics examines the oral microbiome during advanced dental caries in children, revealing novel taxa and co-occurrences with host molecules.</title>
        <authorList>
            <person name="Baker J.L."/>
            <person name="Morton J.T."/>
            <person name="Dinis M."/>
            <person name="Alvarez R."/>
            <person name="Tran N.C."/>
            <person name="Knight R."/>
            <person name="Edlund A."/>
        </authorList>
    </citation>
    <scope>NUCLEOTIDE SEQUENCE</scope>
    <source>
        <strain evidence="2">JCVI_23_bin.16</strain>
    </source>
</reference>
<dbReference type="AlphaFoldDB" id="A0A929MNH8"/>
<dbReference type="Proteomes" id="UP000757900">
    <property type="component" value="Unassembled WGS sequence"/>
</dbReference>
<organism evidence="2 3">
    <name type="scientific">Abiotrophia defectiva</name>
    <name type="common">Streptococcus defectivus</name>
    <dbReference type="NCBI Taxonomy" id="46125"/>
    <lineage>
        <taxon>Bacteria</taxon>
        <taxon>Bacillati</taxon>
        <taxon>Bacillota</taxon>
        <taxon>Bacilli</taxon>
        <taxon>Lactobacillales</taxon>
        <taxon>Aerococcaceae</taxon>
        <taxon>Abiotrophia</taxon>
    </lineage>
</organism>
<proteinExistence type="inferred from homology"/>